<comment type="caution">
    <text evidence="2">The sequence shown here is derived from an EMBL/GenBank/DDBJ whole genome shotgun (WGS) entry which is preliminary data.</text>
</comment>
<evidence type="ECO:0000313" key="2">
    <source>
        <dbReference type="EMBL" id="MPC41194.1"/>
    </source>
</evidence>
<evidence type="ECO:0000313" key="3">
    <source>
        <dbReference type="Proteomes" id="UP000324222"/>
    </source>
</evidence>
<dbReference type="AlphaFoldDB" id="A0A5B7F9N4"/>
<feature type="region of interest" description="Disordered" evidence="1">
    <location>
        <begin position="92"/>
        <end position="117"/>
    </location>
</feature>
<name>A0A5B7F9N4_PORTR</name>
<dbReference type="EMBL" id="VSRR010004965">
    <property type="protein sequence ID" value="MPC41194.1"/>
    <property type="molecule type" value="Genomic_DNA"/>
</dbReference>
<keyword evidence="3" id="KW-1185">Reference proteome</keyword>
<dbReference type="Proteomes" id="UP000324222">
    <property type="component" value="Unassembled WGS sequence"/>
</dbReference>
<reference evidence="2 3" key="1">
    <citation type="submission" date="2019-05" db="EMBL/GenBank/DDBJ databases">
        <title>Another draft genome of Portunus trituberculatus and its Hox gene families provides insights of decapod evolution.</title>
        <authorList>
            <person name="Jeong J.-H."/>
            <person name="Song I."/>
            <person name="Kim S."/>
            <person name="Choi T."/>
            <person name="Kim D."/>
            <person name="Ryu S."/>
            <person name="Kim W."/>
        </authorList>
    </citation>
    <scope>NUCLEOTIDE SEQUENCE [LARGE SCALE GENOMIC DNA]</scope>
    <source>
        <tissue evidence="2">Muscle</tissue>
    </source>
</reference>
<evidence type="ECO:0000256" key="1">
    <source>
        <dbReference type="SAM" id="MobiDB-lite"/>
    </source>
</evidence>
<organism evidence="2 3">
    <name type="scientific">Portunus trituberculatus</name>
    <name type="common">Swimming crab</name>
    <name type="synonym">Neptunus trituberculatus</name>
    <dbReference type="NCBI Taxonomy" id="210409"/>
    <lineage>
        <taxon>Eukaryota</taxon>
        <taxon>Metazoa</taxon>
        <taxon>Ecdysozoa</taxon>
        <taxon>Arthropoda</taxon>
        <taxon>Crustacea</taxon>
        <taxon>Multicrustacea</taxon>
        <taxon>Malacostraca</taxon>
        <taxon>Eumalacostraca</taxon>
        <taxon>Eucarida</taxon>
        <taxon>Decapoda</taxon>
        <taxon>Pleocyemata</taxon>
        <taxon>Brachyura</taxon>
        <taxon>Eubrachyura</taxon>
        <taxon>Portunoidea</taxon>
        <taxon>Portunidae</taxon>
        <taxon>Portuninae</taxon>
        <taxon>Portunus</taxon>
    </lineage>
</organism>
<sequence length="117" mass="12197">MMVVGMGGEGSPERAVKGQQCGCSITQMCVSGRNNKYNTLCLHPLTSLWDLKECGFGCGVGGLYRVSRCLSQVTSSQGGGGIVDKVVSVGSGRRPLEGSNPTTYSQVLGGYTQDELG</sequence>
<protein>
    <submittedName>
        <fullName evidence="2">Uncharacterized protein</fullName>
    </submittedName>
</protein>
<gene>
    <name evidence="2" type="ORF">E2C01_034781</name>
</gene>
<proteinExistence type="predicted"/>
<accession>A0A5B7F9N4</accession>